<feature type="signal peptide" evidence="1">
    <location>
        <begin position="1"/>
        <end position="24"/>
    </location>
</feature>
<keyword evidence="2" id="KW-1185">Reference proteome</keyword>
<gene>
    <name evidence="3" type="primary">LOC105165216</name>
</gene>
<evidence type="ECO:0000256" key="1">
    <source>
        <dbReference type="SAM" id="SignalP"/>
    </source>
</evidence>
<dbReference type="Proteomes" id="UP000504604">
    <property type="component" value="Linkage group LG6"/>
</dbReference>
<feature type="chain" id="PRO_5035424026" evidence="1">
    <location>
        <begin position="25"/>
        <end position="169"/>
    </location>
</feature>
<organism evidence="2 3">
    <name type="scientific">Sesamum indicum</name>
    <name type="common">Oriental sesame</name>
    <name type="synonym">Sesamum orientale</name>
    <dbReference type="NCBI Taxonomy" id="4182"/>
    <lineage>
        <taxon>Eukaryota</taxon>
        <taxon>Viridiplantae</taxon>
        <taxon>Streptophyta</taxon>
        <taxon>Embryophyta</taxon>
        <taxon>Tracheophyta</taxon>
        <taxon>Spermatophyta</taxon>
        <taxon>Magnoliopsida</taxon>
        <taxon>eudicotyledons</taxon>
        <taxon>Gunneridae</taxon>
        <taxon>Pentapetalae</taxon>
        <taxon>asterids</taxon>
        <taxon>lamiids</taxon>
        <taxon>Lamiales</taxon>
        <taxon>Pedaliaceae</taxon>
        <taxon>Sesamum</taxon>
    </lineage>
</organism>
<dbReference type="PANTHER" id="PTHR31676">
    <property type="entry name" value="T31J12.3 PROTEIN-RELATED"/>
    <property type="match status" value="1"/>
</dbReference>
<dbReference type="Pfam" id="PF04398">
    <property type="entry name" value="DUF538"/>
    <property type="match status" value="1"/>
</dbReference>
<dbReference type="Gramene" id="SIN_1012767.t">
    <property type="protein sequence ID" value="SIN_1012767.t.cds1"/>
    <property type="gene ID" value="SIN_1012767"/>
</dbReference>
<proteinExistence type="predicted"/>
<dbReference type="SUPFAM" id="SSF141562">
    <property type="entry name" value="At5g01610-like"/>
    <property type="match status" value="1"/>
</dbReference>
<evidence type="ECO:0000313" key="3">
    <source>
        <dbReference type="RefSeq" id="XP_020550703.1"/>
    </source>
</evidence>
<reference evidence="3" key="1">
    <citation type="submission" date="2025-08" db="UniProtKB">
        <authorList>
            <consortium name="RefSeq"/>
        </authorList>
    </citation>
    <scope>IDENTIFICATION</scope>
</reference>
<dbReference type="GeneID" id="105165216"/>
<dbReference type="InterPro" id="IPR007493">
    <property type="entry name" value="DUF538"/>
</dbReference>
<dbReference type="RefSeq" id="XP_020550703.1">
    <property type="nucleotide sequence ID" value="XM_020695044.1"/>
</dbReference>
<sequence>MSSTMFLLLTVTLALLSAAPSAVADKPTVYEVLQSYDFPVGLLPKGVTSYELDPSTGKFSVYFNKSCSFTIDGYDLKYKSTITGTISTDKIKNLKGIQVKVLFFWVNIIEVSKDDNEIDFSVGIASASFTVDNFYDSPQCGCGFDCVNAVAAERSGRLSLKRVFPLLEV</sequence>
<dbReference type="InterPro" id="IPR036758">
    <property type="entry name" value="At5g01610-like"/>
</dbReference>
<dbReference type="PANTHER" id="PTHR31676:SF173">
    <property type="entry name" value="DUF538 DOMAIN-CONTAINING PROTEIN"/>
    <property type="match status" value="1"/>
</dbReference>
<dbReference type="KEGG" id="sind:105165216"/>
<name>A0A8M8UUU7_SESIN</name>
<evidence type="ECO:0000313" key="2">
    <source>
        <dbReference type="Proteomes" id="UP000504604"/>
    </source>
</evidence>
<dbReference type="AlphaFoldDB" id="A0A8M8UUU7"/>
<accession>A0A8M8UUU7</accession>
<keyword evidence="1" id="KW-0732">Signal</keyword>
<dbReference type="Gene3D" id="2.30.240.10">
    <property type="entry name" value="At5g01610-like"/>
    <property type="match status" value="1"/>
</dbReference>
<dbReference type="OrthoDB" id="1873537at2759"/>
<protein>
    <submittedName>
        <fullName evidence="3">Uncharacterized protein At5g01610</fullName>
    </submittedName>
</protein>